<name>A0ABY5Y878_9FLAO</name>
<evidence type="ECO:0000313" key="2">
    <source>
        <dbReference type="EMBL" id="UWX54572.1"/>
    </source>
</evidence>
<keyword evidence="3" id="KW-1185">Reference proteome</keyword>
<gene>
    <name evidence="2" type="ORF">NYZ99_17050</name>
</gene>
<reference evidence="2" key="1">
    <citation type="submission" date="2022-09" db="EMBL/GenBank/DDBJ databases">
        <title>Maribacter litopenaei sp. nov., isolated from the intestinal tract of the Pacific White Shrimp, Litopenaeus vannamei.</title>
        <authorList>
            <person name="Kim S.Y."/>
            <person name="Hwang C.Y."/>
        </authorList>
    </citation>
    <scope>NUCLEOTIDE SEQUENCE</scope>
    <source>
        <strain evidence="2">HL-LV01</strain>
    </source>
</reference>
<dbReference type="EMBL" id="CP104205">
    <property type="protein sequence ID" value="UWX54572.1"/>
    <property type="molecule type" value="Genomic_DNA"/>
</dbReference>
<organism evidence="2 3">
    <name type="scientific">Maribacter litopenaei</name>
    <dbReference type="NCBI Taxonomy" id="2976127"/>
    <lineage>
        <taxon>Bacteria</taxon>
        <taxon>Pseudomonadati</taxon>
        <taxon>Bacteroidota</taxon>
        <taxon>Flavobacteriia</taxon>
        <taxon>Flavobacteriales</taxon>
        <taxon>Flavobacteriaceae</taxon>
        <taxon>Maribacter</taxon>
    </lineage>
</organism>
<proteinExistence type="predicted"/>
<feature type="transmembrane region" description="Helical" evidence="1">
    <location>
        <begin position="21"/>
        <end position="37"/>
    </location>
</feature>
<evidence type="ECO:0000313" key="3">
    <source>
        <dbReference type="Proteomes" id="UP001059209"/>
    </source>
</evidence>
<evidence type="ECO:0000256" key="1">
    <source>
        <dbReference type="SAM" id="Phobius"/>
    </source>
</evidence>
<accession>A0ABY5Y878</accession>
<evidence type="ECO:0008006" key="4">
    <source>
        <dbReference type="Google" id="ProtNLM"/>
    </source>
</evidence>
<keyword evidence="1" id="KW-1133">Transmembrane helix</keyword>
<protein>
    <recommendedName>
        <fullName evidence="4">DUF4175 domain-containing protein</fullName>
    </recommendedName>
</protein>
<feature type="transmembrane region" description="Helical" evidence="1">
    <location>
        <begin position="43"/>
        <end position="59"/>
    </location>
</feature>
<feature type="transmembrane region" description="Helical" evidence="1">
    <location>
        <begin position="121"/>
        <end position="139"/>
    </location>
</feature>
<sequence>MREAQDILRKALLKWRLIKSAEVFLSSLAVGLTAYFLFSNLLVGFICFLGTLLIASIYLRPWKYTLKNLCSHINGTIAPMEHSTELLLENEGQLPLLSQIQRVRAGETLQRHKSKIRFKNVLGPIIGISFVCVLVAWLLHISGILHGGQNQLEVPKSDVVNFQVLDSLDEEIIPPNIISWQIRIKYPGYTQKADEYTSQMNLDVLEGSRVTWNIQFDQSLNGVQLQFGEDSLYMDKIKDTYSKTKLADYSSFYAIKFRDSLGNAYLSDLYALETYSDEPPSIELEGLQQFSSFEYESPQKLTFKTQLNDDFGLTDVAIIATVSKGSGESVKFREERLGFDSKLVAGTKNQNFTKTLNLKELNMGPGDELYFYVEAKDNKQPGPNISRTETFFSVIEDTVTNQFAVEGTLGADLMPDYFRSQRQLIIDTEKLIAEKPVIEKRNSTLEVMSWALTKKHYG</sequence>
<keyword evidence="1" id="KW-0812">Transmembrane</keyword>
<dbReference type="Proteomes" id="UP001059209">
    <property type="component" value="Chromosome"/>
</dbReference>
<dbReference type="RefSeq" id="WP_260572430.1">
    <property type="nucleotide sequence ID" value="NZ_CP104205.1"/>
</dbReference>
<keyword evidence="1" id="KW-0472">Membrane</keyword>